<dbReference type="CDD" id="cd01748">
    <property type="entry name" value="GATase1_IGP_Synthase"/>
    <property type="match status" value="1"/>
</dbReference>
<evidence type="ECO:0000256" key="13">
    <source>
        <dbReference type="PIRSR" id="PIRSR000495-1"/>
    </source>
</evidence>
<dbReference type="GO" id="GO:0016829">
    <property type="term" value="F:lyase activity"/>
    <property type="evidence" value="ECO:0007669"/>
    <property type="project" value="UniProtKB-KW"/>
</dbReference>
<feature type="active site" description="Nucleophile" evidence="12 13">
    <location>
        <position position="92"/>
    </location>
</feature>
<dbReference type="Proteomes" id="UP000317429">
    <property type="component" value="Chromosome"/>
</dbReference>
<keyword evidence="8 12" id="KW-0368">Histidine biosynthesis</keyword>
<dbReference type="Gene3D" id="3.40.50.880">
    <property type="match status" value="1"/>
</dbReference>
<evidence type="ECO:0000256" key="9">
    <source>
        <dbReference type="ARBA" id="ARBA00023239"/>
    </source>
</evidence>
<dbReference type="PANTHER" id="PTHR42701:SF1">
    <property type="entry name" value="IMIDAZOLE GLYCEROL PHOSPHATE SYNTHASE SUBUNIT HISH"/>
    <property type="match status" value="1"/>
</dbReference>
<evidence type="ECO:0000256" key="6">
    <source>
        <dbReference type="ARBA" id="ARBA00022801"/>
    </source>
</evidence>
<accession>A0A518D9B0</accession>
<dbReference type="KEGG" id="pnd:Pla175_14370"/>
<feature type="active site" evidence="12 13">
    <location>
        <position position="199"/>
    </location>
</feature>
<dbReference type="PIRSF" id="PIRSF000495">
    <property type="entry name" value="Amidotransf_hisH"/>
    <property type="match status" value="1"/>
</dbReference>
<keyword evidence="5 12" id="KW-0028">Amino-acid biosynthesis</keyword>
<gene>
    <name evidence="15" type="primary">hisH1</name>
    <name evidence="12" type="synonym">hisH</name>
    <name evidence="15" type="ORF">Pla175_14370</name>
</gene>
<dbReference type="NCBIfam" id="TIGR01855">
    <property type="entry name" value="IMP_synth_hisH"/>
    <property type="match status" value="1"/>
</dbReference>
<evidence type="ECO:0000256" key="4">
    <source>
        <dbReference type="ARBA" id="ARBA00022490"/>
    </source>
</evidence>
<dbReference type="GO" id="GO:0005737">
    <property type="term" value="C:cytoplasm"/>
    <property type="evidence" value="ECO:0007669"/>
    <property type="project" value="UniProtKB-SubCell"/>
</dbReference>
<dbReference type="UniPathway" id="UPA00031">
    <property type="reaction ID" value="UER00010"/>
</dbReference>
<dbReference type="HAMAP" id="MF_00278">
    <property type="entry name" value="HisH"/>
    <property type="match status" value="1"/>
</dbReference>
<sequence>MGGSPLPLRNAPPLIALVDYDMGNLRSVQKGLERVGHAAVVTSDPEVVRHADKIVLPGVGAFSDAIASLRERGLVDPLCDAIAAGTPLLGICLGMQLLFERSHEDGVHEGLGVLPGEVVRFAGLPHECKVPHMGWNQLSIKRPSPVLEGIHDGDYFYFVHSYYVRPGDAGLVAAETDYHVPFCSCVHRDNVFAAQFHPEKSQACGLRLLRNFAEL</sequence>
<comment type="subunit">
    <text evidence="3 12">Heterodimer of HisH and HisF.</text>
</comment>
<keyword evidence="15" id="KW-0328">Glycosyltransferase</keyword>
<evidence type="ECO:0000313" key="16">
    <source>
        <dbReference type="Proteomes" id="UP000317429"/>
    </source>
</evidence>
<keyword evidence="4 12" id="KW-0963">Cytoplasm</keyword>
<name>A0A518D9B0_9BACT</name>
<organism evidence="15 16">
    <name type="scientific">Pirellulimonas nuda</name>
    <dbReference type="NCBI Taxonomy" id="2528009"/>
    <lineage>
        <taxon>Bacteria</taxon>
        <taxon>Pseudomonadati</taxon>
        <taxon>Planctomycetota</taxon>
        <taxon>Planctomycetia</taxon>
        <taxon>Pirellulales</taxon>
        <taxon>Lacipirellulaceae</taxon>
        <taxon>Pirellulimonas</taxon>
    </lineage>
</organism>
<dbReference type="EC" id="4.3.2.10" evidence="12"/>
<feature type="domain" description="Glutamine amidotransferase" evidence="14">
    <location>
        <begin position="17"/>
        <end position="212"/>
    </location>
</feature>
<evidence type="ECO:0000259" key="14">
    <source>
        <dbReference type="Pfam" id="PF00117"/>
    </source>
</evidence>
<evidence type="ECO:0000256" key="8">
    <source>
        <dbReference type="ARBA" id="ARBA00023102"/>
    </source>
</evidence>
<dbReference type="InterPro" id="IPR010139">
    <property type="entry name" value="Imidazole-glycPsynth_HisH"/>
</dbReference>
<dbReference type="InterPro" id="IPR029062">
    <property type="entry name" value="Class_I_gatase-like"/>
</dbReference>
<feature type="active site" evidence="12 13">
    <location>
        <position position="197"/>
    </location>
</feature>
<dbReference type="PROSITE" id="PS51273">
    <property type="entry name" value="GATASE_TYPE_1"/>
    <property type="match status" value="1"/>
</dbReference>
<dbReference type="FunFam" id="3.40.50.880:FF:000009">
    <property type="entry name" value="Imidazole glycerol phosphate synthase subunit HisH"/>
    <property type="match status" value="1"/>
</dbReference>
<dbReference type="GO" id="GO:0000107">
    <property type="term" value="F:imidazoleglycerol-phosphate synthase activity"/>
    <property type="evidence" value="ECO:0007669"/>
    <property type="project" value="UniProtKB-UniRule"/>
</dbReference>
<keyword evidence="15" id="KW-0808">Transferase</keyword>
<keyword evidence="16" id="KW-1185">Reference proteome</keyword>
<keyword evidence="6 12" id="KW-0378">Hydrolase</keyword>
<keyword evidence="9 12" id="KW-0456">Lyase</keyword>
<evidence type="ECO:0000256" key="10">
    <source>
        <dbReference type="ARBA" id="ARBA00047838"/>
    </source>
</evidence>
<comment type="catalytic activity">
    <reaction evidence="10 12">
        <text>5-[(5-phospho-1-deoxy-D-ribulos-1-ylimino)methylamino]-1-(5-phospho-beta-D-ribosyl)imidazole-4-carboxamide + L-glutamine = D-erythro-1-(imidazol-4-yl)glycerol 3-phosphate + 5-amino-1-(5-phospho-beta-D-ribosyl)imidazole-4-carboxamide + L-glutamate + H(+)</text>
        <dbReference type="Rhea" id="RHEA:24793"/>
        <dbReference type="ChEBI" id="CHEBI:15378"/>
        <dbReference type="ChEBI" id="CHEBI:29985"/>
        <dbReference type="ChEBI" id="CHEBI:58278"/>
        <dbReference type="ChEBI" id="CHEBI:58359"/>
        <dbReference type="ChEBI" id="CHEBI:58475"/>
        <dbReference type="ChEBI" id="CHEBI:58525"/>
        <dbReference type="EC" id="4.3.2.10"/>
    </reaction>
</comment>
<dbReference type="GO" id="GO:0004359">
    <property type="term" value="F:glutaminase activity"/>
    <property type="evidence" value="ECO:0007669"/>
    <property type="project" value="UniProtKB-EC"/>
</dbReference>
<dbReference type="SUPFAM" id="SSF52317">
    <property type="entry name" value="Class I glutamine amidotransferase-like"/>
    <property type="match status" value="1"/>
</dbReference>
<dbReference type="PANTHER" id="PTHR42701">
    <property type="entry name" value="IMIDAZOLE GLYCEROL PHOSPHATE SYNTHASE SUBUNIT HISH"/>
    <property type="match status" value="1"/>
</dbReference>
<protein>
    <recommendedName>
        <fullName evidence="12">Imidazole glycerol phosphate synthase subunit HisH</fullName>
        <ecNumber evidence="12">4.3.2.10</ecNumber>
    </recommendedName>
    <alternativeName>
        <fullName evidence="12">IGP synthase glutaminase subunit</fullName>
        <ecNumber evidence="12">3.5.1.2</ecNumber>
    </alternativeName>
    <alternativeName>
        <fullName evidence="12">IGP synthase subunit HisH</fullName>
    </alternativeName>
    <alternativeName>
        <fullName evidence="12">ImGP synthase subunit HisH</fullName>
        <shortName evidence="12">IGPS subunit HisH</shortName>
    </alternativeName>
</protein>
<evidence type="ECO:0000256" key="3">
    <source>
        <dbReference type="ARBA" id="ARBA00011152"/>
    </source>
</evidence>
<evidence type="ECO:0000256" key="2">
    <source>
        <dbReference type="ARBA" id="ARBA00005091"/>
    </source>
</evidence>
<evidence type="ECO:0000256" key="12">
    <source>
        <dbReference type="HAMAP-Rule" id="MF_00278"/>
    </source>
</evidence>
<dbReference type="Pfam" id="PF00117">
    <property type="entry name" value="GATase"/>
    <property type="match status" value="1"/>
</dbReference>
<comment type="subcellular location">
    <subcellularLocation>
        <location evidence="1 12">Cytoplasm</location>
    </subcellularLocation>
</comment>
<dbReference type="GO" id="GO:0000105">
    <property type="term" value="P:L-histidine biosynthetic process"/>
    <property type="evidence" value="ECO:0007669"/>
    <property type="project" value="UniProtKB-UniRule"/>
</dbReference>
<comment type="pathway">
    <text evidence="2 12">Amino-acid biosynthesis; L-histidine biosynthesis; L-histidine from 5-phospho-alpha-D-ribose 1-diphosphate: step 5/9.</text>
</comment>
<dbReference type="EMBL" id="CP036291">
    <property type="protein sequence ID" value="QDU88067.1"/>
    <property type="molecule type" value="Genomic_DNA"/>
</dbReference>
<evidence type="ECO:0000256" key="5">
    <source>
        <dbReference type="ARBA" id="ARBA00022605"/>
    </source>
</evidence>
<dbReference type="EC" id="3.5.1.2" evidence="12"/>
<keyword evidence="7 12" id="KW-0315">Glutamine amidotransferase</keyword>
<comment type="function">
    <text evidence="12">IGPS catalyzes the conversion of PRFAR and glutamine to IGP, AICAR and glutamate. The HisH subunit catalyzes the hydrolysis of glutamine to glutamate and ammonia as part of the synthesis of IGP and AICAR. The resulting ammonia molecule is channeled to the active site of HisF.</text>
</comment>
<evidence type="ECO:0000256" key="11">
    <source>
        <dbReference type="ARBA" id="ARBA00049534"/>
    </source>
</evidence>
<dbReference type="AlphaFoldDB" id="A0A518D9B0"/>
<proteinExistence type="inferred from homology"/>
<reference evidence="15 16" key="1">
    <citation type="submission" date="2019-02" db="EMBL/GenBank/DDBJ databases">
        <title>Deep-cultivation of Planctomycetes and their phenomic and genomic characterization uncovers novel biology.</title>
        <authorList>
            <person name="Wiegand S."/>
            <person name="Jogler M."/>
            <person name="Boedeker C."/>
            <person name="Pinto D."/>
            <person name="Vollmers J."/>
            <person name="Rivas-Marin E."/>
            <person name="Kohn T."/>
            <person name="Peeters S.H."/>
            <person name="Heuer A."/>
            <person name="Rast P."/>
            <person name="Oberbeckmann S."/>
            <person name="Bunk B."/>
            <person name="Jeske O."/>
            <person name="Meyerdierks A."/>
            <person name="Storesund J.E."/>
            <person name="Kallscheuer N."/>
            <person name="Luecker S."/>
            <person name="Lage O.M."/>
            <person name="Pohl T."/>
            <person name="Merkel B.J."/>
            <person name="Hornburger P."/>
            <person name="Mueller R.-W."/>
            <person name="Bruemmer F."/>
            <person name="Labrenz M."/>
            <person name="Spormann A.M."/>
            <person name="Op den Camp H."/>
            <person name="Overmann J."/>
            <person name="Amann R."/>
            <person name="Jetten M.S.M."/>
            <person name="Mascher T."/>
            <person name="Medema M.H."/>
            <person name="Devos D.P."/>
            <person name="Kaster A.-K."/>
            <person name="Ovreas L."/>
            <person name="Rohde M."/>
            <person name="Galperin M.Y."/>
            <person name="Jogler C."/>
        </authorList>
    </citation>
    <scope>NUCLEOTIDE SEQUENCE [LARGE SCALE GENOMIC DNA]</scope>
    <source>
        <strain evidence="15 16">Pla175</strain>
    </source>
</reference>
<comment type="catalytic activity">
    <reaction evidence="11 12">
        <text>L-glutamine + H2O = L-glutamate + NH4(+)</text>
        <dbReference type="Rhea" id="RHEA:15889"/>
        <dbReference type="ChEBI" id="CHEBI:15377"/>
        <dbReference type="ChEBI" id="CHEBI:28938"/>
        <dbReference type="ChEBI" id="CHEBI:29985"/>
        <dbReference type="ChEBI" id="CHEBI:58359"/>
        <dbReference type="EC" id="3.5.1.2"/>
    </reaction>
</comment>
<evidence type="ECO:0000256" key="1">
    <source>
        <dbReference type="ARBA" id="ARBA00004496"/>
    </source>
</evidence>
<evidence type="ECO:0000256" key="7">
    <source>
        <dbReference type="ARBA" id="ARBA00022962"/>
    </source>
</evidence>
<evidence type="ECO:0000313" key="15">
    <source>
        <dbReference type="EMBL" id="QDU88067.1"/>
    </source>
</evidence>
<dbReference type="InterPro" id="IPR017926">
    <property type="entry name" value="GATASE"/>
</dbReference>